<keyword evidence="2" id="KW-1185">Reference proteome</keyword>
<proteinExistence type="predicted"/>
<accession>A0A4U5NUB8</accession>
<organism evidence="1 2">
    <name type="scientific">Steinernema carpocapsae</name>
    <name type="common">Entomopathogenic nematode</name>
    <dbReference type="NCBI Taxonomy" id="34508"/>
    <lineage>
        <taxon>Eukaryota</taxon>
        <taxon>Metazoa</taxon>
        <taxon>Ecdysozoa</taxon>
        <taxon>Nematoda</taxon>
        <taxon>Chromadorea</taxon>
        <taxon>Rhabditida</taxon>
        <taxon>Tylenchina</taxon>
        <taxon>Panagrolaimomorpha</taxon>
        <taxon>Strongyloidoidea</taxon>
        <taxon>Steinernematidae</taxon>
        <taxon>Steinernema</taxon>
    </lineage>
</organism>
<evidence type="ECO:0000313" key="1">
    <source>
        <dbReference type="EMBL" id="TKR87108.1"/>
    </source>
</evidence>
<dbReference type="Proteomes" id="UP000298663">
    <property type="component" value="Unassembled WGS sequence"/>
</dbReference>
<comment type="caution">
    <text evidence="1">The sequence shown here is derived from an EMBL/GenBank/DDBJ whole genome shotgun (WGS) entry which is preliminary data.</text>
</comment>
<protein>
    <submittedName>
        <fullName evidence="1">Uncharacterized protein</fullName>
    </submittedName>
</protein>
<reference evidence="1 2" key="1">
    <citation type="journal article" date="2015" name="Genome Biol.">
        <title>Comparative genomics of Steinernema reveals deeply conserved gene regulatory networks.</title>
        <authorList>
            <person name="Dillman A.R."/>
            <person name="Macchietto M."/>
            <person name="Porter C.F."/>
            <person name="Rogers A."/>
            <person name="Williams B."/>
            <person name="Antoshechkin I."/>
            <person name="Lee M.M."/>
            <person name="Goodwin Z."/>
            <person name="Lu X."/>
            <person name="Lewis E.E."/>
            <person name="Goodrich-Blair H."/>
            <person name="Stock S.P."/>
            <person name="Adams B.J."/>
            <person name="Sternberg P.W."/>
            <person name="Mortazavi A."/>
        </authorList>
    </citation>
    <scope>NUCLEOTIDE SEQUENCE [LARGE SCALE GENOMIC DNA]</scope>
    <source>
        <strain evidence="1 2">ALL</strain>
    </source>
</reference>
<sequence length="100" mass="10955">MTYLAVRSNLSARGQSKRTSLHASSGDSFIVFCGGAERSFRARFKINEPSAFGSPVRSLLLWVQEISCCVFVVWLLTLSTSNPNKSSLRTSCPKTVLVPV</sequence>
<dbReference type="AlphaFoldDB" id="A0A4U5NUB8"/>
<dbReference type="EMBL" id="AZBU02000003">
    <property type="protein sequence ID" value="TKR87108.1"/>
    <property type="molecule type" value="Genomic_DNA"/>
</dbReference>
<gene>
    <name evidence="1" type="ORF">L596_011567</name>
</gene>
<name>A0A4U5NUB8_STECR</name>
<reference evidence="1 2" key="2">
    <citation type="journal article" date="2019" name="G3 (Bethesda)">
        <title>Hybrid Assembly of the Genome of the Entomopathogenic Nematode Steinernema carpocapsae Identifies the X-Chromosome.</title>
        <authorList>
            <person name="Serra L."/>
            <person name="Macchietto M."/>
            <person name="Macias-Munoz A."/>
            <person name="McGill C.J."/>
            <person name="Rodriguez I.M."/>
            <person name="Rodriguez B."/>
            <person name="Murad R."/>
            <person name="Mortazavi A."/>
        </authorList>
    </citation>
    <scope>NUCLEOTIDE SEQUENCE [LARGE SCALE GENOMIC DNA]</scope>
    <source>
        <strain evidence="1 2">ALL</strain>
    </source>
</reference>
<evidence type="ECO:0000313" key="2">
    <source>
        <dbReference type="Proteomes" id="UP000298663"/>
    </source>
</evidence>